<dbReference type="EMBL" id="QXED01000006">
    <property type="protein sequence ID" value="RIV20422.1"/>
    <property type="molecule type" value="Genomic_DNA"/>
</dbReference>
<dbReference type="InterPro" id="IPR015946">
    <property type="entry name" value="KH_dom-like_a/b"/>
</dbReference>
<dbReference type="Gene3D" id="3.30.300.20">
    <property type="match status" value="1"/>
</dbReference>
<sequence length="134" mass="14469">MNITATIRNSRQQNDVTVNTQGNQKTITIPGKPAGGGSSVNGGELLFLALATCFCNDIYREAARRNMAIESVDVTVTGEFGGEGDPASNISYRVQIESDSPESEIQDLIHYVDTVAEIHNTLRKGVQVSLQRAD</sequence>
<dbReference type="PANTHER" id="PTHR35368">
    <property type="entry name" value="HYDROPEROXIDE REDUCTASE"/>
    <property type="match status" value="1"/>
</dbReference>
<organism evidence="2 3">
    <name type="scientific">Fibrisoma montanum</name>
    <dbReference type="NCBI Taxonomy" id="2305895"/>
    <lineage>
        <taxon>Bacteria</taxon>
        <taxon>Pseudomonadati</taxon>
        <taxon>Bacteroidota</taxon>
        <taxon>Cytophagia</taxon>
        <taxon>Cytophagales</taxon>
        <taxon>Spirosomataceae</taxon>
        <taxon>Fibrisoma</taxon>
    </lineage>
</organism>
<evidence type="ECO:0000256" key="1">
    <source>
        <dbReference type="SAM" id="MobiDB-lite"/>
    </source>
</evidence>
<dbReference type="InterPro" id="IPR003718">
    <property type="entry name" value="OsmC/Ohr_fam"/>
</dbReference>
<evidence type="ECO:0000313" key="3">
    <source>
        <dbReference type="Proteomes" id="UP000283523"/>
    </source>
</evidence>
<dbReference type="InterPro" id="IPR036102">
    <property type="entry name" value="OsmC/Ohrsf"/>
</dbReference>
<reference evidence="2 3" key="1">
    <citation type="submission" date="2018-08" db="EMBL/GenBank/DDBJ databases">
        <title>Fibrisoma montanum sp. nov., isolated from Danxia mountain soil.</title>
        <authorList>
            <person name="Huang Y."/>
        </authorList>
    </citation>
    <scope>NUCLEOTIDE SEQUENCE [LARGE SCALE GENOMIC DNA]</scope>
    <source>
        <strain evidence="2 3">HYT19</strain>
    </source>
</reference>
<proteinExistence type="predicted"/>
<dbReference type="SUPFAM" id="SSF82784">
    <property type="entry name" value="OsmC-like"/>
    <property type="match status" value="1"/>
</dbReference>
<feature type="region of interest" description="Disordered" evidence="1">
    <location>
        <begin position="1"/>
        <end position="35"/>
    </location>
</feature>
<protein>
    <submittedName>
        <fullName evidence="2">OsmC family peroxiredoxin</fullName>
    </submittedName>
</protein>
<name>A0A418M3R5_9BACT</name>
<feature type="compositionally biased region" description="Polar residues" evidence="1">
    <location>
        <begin position="1"/>
        <end position="27"/>
    </location>
</feature>
<dbReference type="AlphaFoldDB" id="A0A418M3R5"/>
<dbReference type="RefSeq" id="WP_119669589.1">
    <property type="nucleotide sequence ID" value="NZ_QXED01000006.1"/>
</dbReference>
<accession>A0A418M3R5</accession>
<keyword evidence="3" id="KW-1185">Reference proteome</keyword>
<dbReference type="OrthoDB" id="1358603at2"/>
<gene>
    <name evidence="2" type="ORF">DYU11_20455</name>
</gene>
<dbReference type="InterPro" id="IPR052924">
    <property type="entry name" value="OsmC/Ohr_hydroprdx_reductase"/>
</dbReference>
<comment type="caution">
    <text evidence="2">The sequence shown here is derived from an EMBL/GenBank/DDBJ whole genome shotgun (WGS) entry which is preliminary data.</text>
</comment>
<dbReference type="Proteomes" id="UP000283523">
    <property type="component" value="Unassembled WGS sequence"/>
</dbReference>
<evidence type="ECO:0000313" key="2">
    <source>
        <dbReference type="EMBL" id="RIV20422.1"/>
    </source>
</evidence>
<dbReference type="PANTHER" id="PTHR35368:SF1">
    <property type="entry name" value="HYDROPEROXIDE REDUCTASE"/>
    <property type="match status" value="1"/>
</dbReference>
<dbReference type="Pfam" id="PF02566">
    <property type="entry name" value="OsmC"/>
    <property type="match status" value="1"/>
</dbReference>